<feature type="domain" description="Lipocalin/cytosolic fatty-acid binding" evidence="2">
    <location>
        <begin position="14"/>
        <end position="118"/>
    </location>
</feature>
<accession>A0A833REW6</accession>
<organism evidence="3 4">
    <name type="scientific">Carex littledalei</name>
    <dbReference type="NCBI Taxonomy" id="544730"/>
    <lineage>
        <taxon>Eukaryota</taxon>
        <taxon>Viridiplantae</taxon>
        <taxon>Streptophyta</taxon>
        <taxon>Embryophyta</taxon>
        <taxon>Tracheophyta</taxon>
        <taxon>Spermatophyta</taxon>
        <taxon>Magnoliopsida</taxon>
        <taxon>Liliopsida</taxon>
        <taxon>Poales</taxon>
        <taxon>Cyperaceae</taxon>
        <taxon>Cyperoideae</taxon>
        <taxon>Cariceae</taxon>
        <taxon>Carex</taxon>
        <taxon>Carex subgen. Euthyceras</taxon>
    </lineage>
</organism>
<gene>
    <name evidence="3" type="ORF">FCM35_KLT17405</name>
</gene>
<dbReference type="SUPFAM" id="SSF50814">
    <property type="entry name" value="Lipocalins"/>
    <property type="match status" value="1"/>
</dbReference>
<feature type="compositionally biased region" description="Basic and acidic residues" evidence="1">
    <location>
        <begin position="110"/>
        <end position="127"/>
    </location>
</feature>
<dbReference type="GO" id="GO:0000302">
    <property type="term" value="P:response to reactive oxygen species"/>
    <property type="evidence" value="ECO:0007669"/>
    <property type="project" value="TreeGrafter"/>
</dbReference>
<feature type="region of interest" description="Disordered" evidence="1">
    <location>
        <begin position="110"/>
        <end position="133"/>
    </location>
</feature>
<proteinExistence type="predicted"/>
<evidence type="ECO:0000313" key="3">
    <source>
        <dbReference type="EMBL" id="KAF3338568.1"/>
    </source>
</evidence>
<dbReference type="PANTHER" id="PTHR10612:SF61">
    <property type="entry name" value="OS02G0612900 PROTEIN"/>
    <property type="match status" value="1"/>
</dbReference>
<protein>
    <submittedName>
        <fullName evidence="3">Temperature induced lipocalin-like protein</fullName>
    </submittedName>
</protein>
<dbReference type="OrthoDB" id="565904at2759"/>
<evidence type="ECO:0000259" key="2">
    <source>
        <dbReference type="Pfam" id="PF08212"/>
    </source>
</evidence>
<dbReference type="InterPro" id="IPR012674">
    <property type="entry name" value="Calycin"/>
</dbReference>
<dbReference type="Proteomes" id="UP000623129">
    <property type="component" value="Unassembled WGS sequence"/>
</dbReference>
<dbReference type="PANTHER" id="PTHR10612">
    <property type="entry name" value="APOLIPOPROTEIN D"/>
    <property type="match status" value="1"/>
</dbReference>
<dbReference type="AlphaFoldDB" id="A0A833REW6"/>
<reference evidence="3" key="1">
    <citation type="submission" date="2020-01" db="EMBL/GenBank/DDBJ databases">
        <title>Genome sequence of Kobresia littledalei, the first chromosome-level genome in the family Cyperaceae.</title>
        <authorList>
            <person name="Qu G."/>
        </authorList>
    </citation>
    <scope>NUCLEOTIDE SEQUENCE</scope>
    <source>
        <strain evidence="3">C.B.Clarke</strain>
        <tissue evidence="3">Leaf</tissue>
    </source>
</reference>
<sequence>MKLGAKGGEITLKLGTAYKADPSSDEATFKVKFYLPPFLLVISVIRDYWMLYVDDDYQYVLVGEPQIMLANSKNIQPNSYSIHFYCIKNQMEDEVYNHFLEKAKEDGYDVSKLRKTPQDDPPPESKESGGLNLSLANEILVQGLKHLGPR</sequence>
<dbReference type="InterPro" id="IPR000566">
    <property type="entry name" value="Lipocln_cytosolic_FA-bd_dom"/>
</dbReference>
<dbReference type="Pfam" id="PF08212">
    <property type="entry name" value="Lipocalin_2"/>
    <property type="match status" value="1"/>
</dbReference>
<dbReference type="GO" id="GO:0006629">
    <property type="term" value="P:lipid metabolic process"/>
    <property type="evidence" value="ECO:0007669"/>
    <property type="project" value="TreeGrafter"/>
</dbReference>
<keyword evidence="4" id="KW-1185">Reference proteome</keyword>
<dbReference type="EMBL" id="SWLB01000005">
    <property type="protein sequence ID" value="KAF3338568.1"/>
    <property type="molecule type" value="Genomic_DNA"/>
</dbReference>
<dbReference type="GO" id="GO:0005737">
    <property type="term" value="C:cytoplasm"/>
    <property type="evidence" value="ECO:0007669"/>
    <property type="project" value="TreeGrafter"/>
</dbReference>
<dbReference type="Gene3D" id="2.40.128.20">
    <property type="match status" value="1"/>
</dbReference>
<evidence type="ECO:0000313" key="4">
    <source>
        <dbReference type="Proteomes" id="UP000623129"/>
    </source>
</evidence>
<evidence type="ECO:0000256" key="1">
    <source>
        <dbReference type="SAM" id="MobiDB-lite"/>
    </source>
</evidence>
<name>A0A833REW6_9POAL</name>
<comment type="caution">
    <text evidence="3">The sequence shown here is derived from an EMBL/GenBank/DDBJ whole genome shotgun (WGS) entry which is preliminary data.</text>
</comment>